<feature type="region of interest" description="Disordered" evidence="6">
    <location>
        <begin position="338"/>
        <end position="380"/>
    </location>
</feature>
<evidence type="ECO:0000256" key="3">
    <source>
        <dbReference type="ARBA" id="ARBA00022801"/>
    </source>
</evidence>
<dbReference type="GeneID" id="90075075"/>
<dbReference type="GO" id="GO:0005525">
    <property type="term" value="F:GTP binding"/>
    <property type="evidence" value="ECO:0007669"/>
    <property type="project" value="UniProtKB-KW"/>
</dbReference>
<feature type="compositionally biased region" description="Basic and acidic residues" evidence="6">
    <location>
        <begin position="367"/>
        <end position="380"/>
    </location>
</feature>
<evidence type="ECO:0000256" key="1">
    <source>
        <dbReference type="ARBA" id="ARBA00005290"/>
    </source>
</evidence>
<gene>
    <name evidence="7" type="ORF">DASC09_044250</name>
</gene>
<proteinExistence type="inferred from homology"/>
<dbReference type="PANTHER" id="PTHR21231:SF3">
    <property type="entry name" value="GPN-LOOP GTPASE 2"/>
    <property type="match status" value="1"/>
</dbReference>
<dbReference type="GO" id="GO:0005737">
    <property type="term" value="C:cytoplasm"/>
    <property type="evidence" value="ECO:0007669"/>
    <property type="project" value="TreeGrafter"/>
</dbReference>
<feature type="compositionally biased region" description="Basic and acidic residues" evidence="6">
    <location>
        <begin position="338"/>
        <end position="359"/>
    </location>
</feature>
<comment type="caution">
    <text evidence="7">The sequence shown here is derived from an EMBL/GenBank/DDBJ whole genome shotgun (WGS) entry which is preliminary data.</text>
</comment>
<dbReference type="SUPFAM" id="SSF52540">
    <property type="entry name" value="P-loop containing nucleoside triphosphate hydrolases"/>
    <property type="match status" value="1"/>
</dbReference>
<dbReference type="Proteomes" id="UP001360560">
    <property type="component" value="Unassembled WGS sequence"/>
</dbReference>
<evidence type="ECO:0000256" key="4">
    <source>
        <dbReference type="ARBA" id="ARBA00023134"/>
    </source>
</evidence>
<dbReference type="InterPro" id="IPR027417">
    <property type="entry name" value="P-loop_NTPase"/>
</dbReference>
<comment type="similarity">
    <text evidence="1 5">Belongs to the GPN-loop GTPase family.</text>
</comment>
<name>A0AAV5QS34_9ASCO</name>
<reference evidence="7 8" key="1">
    <citation type="journal article" date="2023" name="Elife">
        <title>Identification of key yeast species and microbe-microbe interactions impacting larval growth of Drosophila in the wild.</title>
        <authorList>
            <person name="Mure A."/>
            <person name="Sugiura Y."/>
            <person name="Maeda R."/>
            <person name="Honda K."/>
            <person name="Sakurai N."/>
            <person name="Takahashi Y."/>
            <person name="Watada M."/>
            <person name="Katoh T."/>
            <person name="Gotoh A."/>
            <person name="Gotoh Y."/>
            <person name="Taniguchi I."/>
            <person name="Nakamura K."/>
            <person name="Hayashi T."/>
            <person name="Katayama T."/>
            <person name="Uemura T."/>
            <person name="Hattori Y."/>
        </authorList>
    </citation>
    <scope>NUCLEOTIDE SEQUENCE [LARGE SCALE GENOMIC DNA]</scope>
    <source>
        <strain evidence="7 8">SC-9</strain>
    </source>
</reference>
<evidence type="ECO:0000256" key="6">
    <source>
        <dbReference type="SAM" id="MobiDB-lite"/>
    </source>
</evidence>
<dbReference type="AlphaFoldDB" id="A0AAV5QS34"/>
<organism evidence="7 8">
    <name type="scientific">Saccharomycopsis crataegensis</name>
    <dbReference type="NCBI Taxonomy" id="43959"/>
    <lineage>
        <taxon>Eukaryota</taxon>
        <taxon>Fungi</taxon>
        <taxon>Dikarya</taxon>
        <taxon>Ascomycota</taxon>
        <taxon>Saccharomycotina</taxon>
        <taxon>Saccharomycetes</taxon>
        <taxon>Saccharomycopsidaceae</taxon>
        <taxon>Saccharomycopsis</taxon>
    </lineage>
</organism>
<sequence>MPIFGQVIIGPPGSGKSTYCYGLQQFFNSIGRHSIIINLDLANDKLKYDCALDLRDFITLEEIMSENSLGPNGGLIKAFETLTGVSDSGADKSDDGEEDNLFDVLLNEITNIVDKSNAYVIFDTPGQSELFTSNFSLPNLFKELGKRSDLRLCCVNLMDSIYLTSPSSYISILLTALRSMLLLNMPHVNVISKVDLLANYDKLPFNLKYYLEVDNLEELIPLLEKEMSYSKNKLGTKNLLKITESIIDLVDDYKMVDFEVLCVEDTRSMINLVRRIDKANGYAFGENEISGDSTWIEASRLTGTSANGLSDVWGEEIDIQERWIDYKDEYDAQVKSEQDKAMEMIKKRESELQKGHDAADAEDEYERDLANWKKDHPFQK</sequence>
<dbReference type="Pfam" id="PF03029">
    <property type="entry name" value="ATP_bind_1"/>
    <property type="match status" value="1"/>
</dbReference>
<evidence type="ECO:0000256" key="2">
    <source>
        <dbReference type="ARBA" id="ARBA00022741"/>
    </source>
</evidence>
<dbReference type="GO" id="GO:0003924">
    <property type="term" value="F:GTPase activity"/>
    <property type="evidence" value="ECO:0007669"/>
    <property type="project" value="TreeGrafter"/>
</dbReference>
<evidence type="ECO:0000256" key="5">
    <source>
        <dbReference type="RuleBase" id="RU365059"/>
    </source>
</evidence>
<evidence type="ECO:0000313" key="8">
    <source>
        <dbReference type="Proteomes" id="UP001360560"/>
    </source>
</evidence>
<comment type="function">
    <text evidence="5">Small GTPase required for proper localization of RNA polymerase II and III (RNAPII and RNAPIII). May act at an RNAP assembly step prior to nuclear import.</text>
</comment>
<dbReference type="PANTHER" id="PTHR21231">
    <property type="entry name" value="XPA-BINDING PROTEIN 1-RELATED"/>
    <property type="match status" value="1"/>
</dbReference>
<keyword evidence="8" id="KW-1185">Reference proteome</keyword>
<dbReference type="Gene3D" id="3.40.50.300">
    <property type="entry name" value="P-loop containing nucleotide triphosphate hydrolases"/>
    <property type="match status" value="1"/>
</dbReference>
<dbReference type="InterPro" id="IPR004130">
    <property type="entry name" value="Gpn"/>
</dbReference>
<comment type="subunit">
    <text evidence="5">Binds to RNA polymerase II (RNAPII).</text>
</comment>
<dbReference type="RefSeq" id="XP_064854096.1">
    <property type="nucleotide sequence ID" value="XM_064998024.1"/>
</dbReference>
<evidence type="ECO:0000313" key="7">
    <source>
        <dbReference type="EMBL" id="GMM37100.1"/>
    </source>
</evidence>
<accession>A0AAV5QS34</accession>
<protein>
    <recommendedName>
        <fullName evidence="5">GPN-loop GTPase 2</fullName>
    </recommendedName>
</protein>
<dbReference type="FunFam" id="3.40.50.300:FF:000338">
    <property type="entry name" value="GPN-loop GTPase 2"/>
    <property type="match status" value="1"/>
</dbReference>
<keyword evidence="4 5" id="KW-0342">GTP-binding</keyword>
<keyword evidence="2 5" id="KW-0547">Nucleotide-binding</keyword>
<keyword evidence="3 5" id="KW-0378">Hydrolase</keyword>
<dbReference type="EMBL" id="BTFZ01000011">
    <property type="protein sequence ID" value="GMM37100.1"/>
    <property type="molecule type" value="Genomic_DNA"/>
</dbReference>